<reference evidence="8" key="1">
    <citation type="journal article" date="2023" name="Plant J.">
        <title>The genome of the king protea, Protea cynaroides.</title>
        <authorList>
            <person name="Chang J."/>
            <person name="Duong T.A."/>
            <person name="Schoeman C."/>
            <person name="Ma X."/>
            <person name="Roodt D."/>
            <person name="Barker N."/>
            <person name="Li Z."/>
            <person name="Van de Peer Y."/>
            <person name="Mizrachi E."/>
        </authorList>
    </citation>
    <scope>NUCLEOTIDE SEQUENCE</scope>
    <source>
        <tissue evidence="8">Young leaves</tissue>
    </source>
</reference>
<evidence type="ECO:0000256" key="6">
    <source>
        <dbReference type="ARBA" id="ARBA00023242"/>
    </source>
</evidence>
<accession>A0A9Q0K7H5</accession>
<dbReference type="Gene3D" id="1.25.10.10">
    <property type="entry name" value="Leucine-rich Repeat Variant"/>
    <property type="match status" value="2"/>
</dbReference>
<name>A0A9Q0K7H5_9MAGN</name>
<dbReference type="Gene3D" id="2.30.30.140">
    <property type="match status" value="1"/>
</dbReference>
<evidence type="ECO:0000256" key="5">
    <source>
        <dbReference type="ARBA" id="ARBA00023204"/>
    </source>
</evidence>
<dbReference type="Proteomes" id="UP001141806">
    <property type="component" value="Unassembled WGS sequence"/>
</dbReference>
<evidence type="ECO:0000256" key="4">
    <source>
        <dbReference type="ARBA" id="ARBA00022776"/>
    </source>
</evidence>
<dbReference type="OrthoDB" id="200660at2759"/>
<dbReference type="CDD" id="cd19953">
    <property type="entry name" value="PDS5"/>
    <property type="match status" value="1"/>
</dbReference>
<sequence length="1440" mass="162396">MARPAEKIVSDIGKCLAQQTRPNKDSLVKLLRQAASALSELSQSSSLQRVIEPLNDSLVRHNLLQHKDKDVRLMVAICFSEIIRVLAPDPPFNDIILRDVFKLFISMFAELSETESPYFTRRVRILETVAALKCCVLMLDIGCDDLVLEMFKVFFSVVREHHQETLVQAVLSIMKLILEEKPSQSLLDVTLLNLVKEEKAAPPASFRLAVSVIQHCSEKLGPLIQQFLTSCILDRDTMGSELKEFYHEIIFEIFQCAPQMVLPVIPTLTQELLTDQVDVRIKAVNLLGKVFALPEHHITQESRRQLFSEVLKRFSDKSVEVRISALQCVKACYMANPSGVEAREVLTALEGRLLDFDDKVRTQAVFTVCDLANSNLKILPSELILKAADRLRDKKVAVRKAAMQKLLGLYHSYCIKCSEGLIARIDHLEQIPCRILMLCYDKDCKDFRPQNMEVVLAEDLFPAALSVEERTSHWISSISFFSSLHVKALNSILSQKRRLQTEMQVYLSIRKTEKENVSEEVQKRMKTSFVKMSTCFADPSKAEEYFEKLHKMKDNSIFNALQQLLDASSYIKAKSARDKFLKKIGDKHLHYEFLRVLSGKCMFNIFSSEHVSCILDHLFKKDIGDEHLEVSSVKLLLTVINAFPSLLRGSEELFQMLLEEGGPLNDKLLQILAKAGPHVSIKLRDIYPFLEKVCLEGTRVQSKAAVSAIAALTSASDHCVFLELCKKLVDFLHSGQNIATVLQSLGCIAQYSVSAFESMDKEITQYIFEKFFYDSDSLDHMHSSDEDSGYSTSCKLKIYGLKTLVKRFLPHQGTLARFQIGELLDILLKMLQEGDIADRTIPSENDKAYIRLAAAKSLLKLARRWDFHISPQIFHLAVLKARDPSSHVRRLFLDKVHKLLKEHAIPSRYACAFALSASDCLENSLKYMVEFVKEYGVEARIHQTSKEDLGGGTMASYPEYVVVYLIHVLAHNLEFPSVNYQNEEIYAQFFSPLAVMLQTLVNASFIDGSNNVVNDTVSYIQNIFHAVKKAEDAVDVFKTSKLHILADIGMLIIKALSHKTRTNMYSSHTHGRIFLPSSFYKTSSDSNRQEVNLNYLTGLHLDENFIGRLLHISESYIARPPSSLAKHGRNFHGDNMRVDAIKRNAMNLLSYETADSIRSKTKKAKKNTSHGIESHKIIRQQINTGTKSKQALSTTASKLMMNNGTSVVNEHRKVSPRNRELDLGQDQLLPSCSSATASHFSNGEVDFIKCSSSEENDREMTNVHVIDDALELLETNLGKSCNSKEGGDRNEELVGQRIKLWSPLDKCFYAGTVSGFDSWNNNHKITYDSGEVELLCLSSESWETINSTSFSAKEEDKCLSRHCDPRVESSSGVSGKVSDAFGDRAVKEQAALMDKGKKIVDSGAEKRKKRQQIAVSADTSVSEVIDIKDVIARRTRSRKV</sequence>
<dbReference type="InterPro" id="IPR011989">
    <property type="entry name" value="ARM-like"/>
</dbReference>
<keyword evidence="4" id="KW-0498">Mitosis</keyword>
<keyword evidence="9" id="KW-1185">Reference proteome</keyword>
<evidence type="ECO:0000256" key="7">
    <source>
        <dbReference type="ARBA" id="ARBA00023306"/>
    </source>
</evidence>
<evidence type="ECO:0000313" key="8">
    <source>
        <dbReference type="EMBL" id="KAJ4965300.1"/>
    </source>
</evidence>
<organism evidence="8 9">
    <name type="scientific">Protea cynaroides</name>
    <dbReference type="NCBI Taxonomy" id="273540"/>
    <lineage>
        <taxon>Eukaryota</taxon>
        <taxon>Viridiplantae</taxon>
        <taxon>Streptophyta</taxon>
        <taxon>Embryophyta</taxon>
        <taxon>Tracheophyta</taxon>
        <taxon>Spermatophyta</taxon>
        <taxon>Magnoliopsida</taxon>
        <taxon>Proteales</taxon>
        <taxon>Proteaceae</taxon>
        <taxon>Protea</taxon>
    </lineage>
</organism>
<dbReference type="PANTHER" id="PTHR12663">
    <property type="entry name" value="ANDROGEN INDUCED INHIBITOR OF PROLIFERATION AS3 / PDS5-RELATED"/>
    <property type="match status" value="1"/>
</dbReference>
<dbReference type="GO" id="GO:0005634">
    <property type="term" value="C:nucleus"/>
    <property type="evidence" value="ECO:0007669"/>
    <property type="project" value="UniProtKB-SubCell"/>
</dbReference>
<keyword evidence="2" id="KW-0132">Cell division</keyword>
<evidence type="ECO:0000313" key="9">
    <source>
        <dbReference type="Proteomes" id="UP001141806"/>
    </source>
</evidence>
<evidence type="ECO:0000256" key="2">
    <source>
        <dbReference type="ARBA" id="ARBA00022618"/>
    </source>
</evidence>
<evidence type="ECO:0000256" key="1">
    <source>
        <dbReference type="ARBA" id="ARBA00004123"/>
    </source>
</evidence>
<dbReference type="GO" id="GO:0006281">
    <property type="term" value="P:DNA repair"/>
    <property type="evidence" value="ECO:0007669"/>
    <property type="project" value="UniProtKB-KW"/>
</dbReference>
<dbReference type="InterPro" id="IPR016024">
    <property type="entry name" value="ARM-type_fold"/>
</dbReference>
<dbReference type="GO" id="GO:0051301">
    <property type="term" value="P:cell division"/>
    <property type="evidence" value="ECO:0007669"/>
    <property type="project" value="UniProtKB-KW"/>
</dbReference>
<dbReference type="PANTHER" id="PTHR12663:SF50">
    <property type="entry name" value="SISTER CHROMATID COHESION PROTEIN PDS5 HOMOLOG B"/>
    <property type="match status" value="1"/>
</dbReference>
<protein>
    <recommendedName>
        <fullName evidence="10">Sister chromatid cohesion protein PDS5 homolog A</fullName>
    </recommendedName>
</protein>
<dbReference type="SUPFAM" id="SSF48371">
    <property type="entry name" value="ARM repeat"/>
    <property type="match status" value="2"/>
</dbReference>
<comment type="subcellular location">
    <subcellularLocation>
        <location evidence="1">Nucleus</location>
    </subcellularLocation>
</comment>
<dbReference type="InterPro" id="IPR039776">
    <property type="entry name" value="Pds5"/>
</dbReference>
<keyword evidence="7" id="KW-0131">Cell cycle</keyword>
<dbReference type="GO" id="GO:0000785">
    <property type="term" value="C:chromatin"/>
    <property type="evidence" value="ECO:0007669"/>
    <property type="project" value="TreeGrafter"/>
</dbReference>
<comment type="caution">
    <text evidence="8">The sequence shown here is derived from an EMBL/GenBank/DDBJ whole genome shotgun (WGS) entry which is preliminary data.</text>
</comment>
<keyword evidence="6" id="KW-0539">Nucleus</keyword>
<proteinExistence type="predicted"/>
<dbReference type="CDD" id="cd20404">
    <property type="entry name" value="Tudor_Agenet_AtEML-like"/>
    <property type="match status" value="1"/>
</dbReference>
<evidence type="ECO:0008006" key="10">
    <source>
        <dbReference type="Google" id="ProtNLM"/>
    </source>
</evidence>
<dbReference type="Pfam" id="PF20168">
    <property type="entry name" value="PDS5"/>
    <property type="match status" value="1"/>
</dbReference>
<dbReference type="GO" id="GO:0007064">
    <property type="term" value="P:mitotic sister chromatid cohesion"/>
    <property type="evidence" value="ECO:0007669"/>
    <property type="project" value="InterPro"/>
</dbReference>
<keyword evidence="5" id="KW-0234">DNA repair</keyword>
<gene>
    <name evidence="8" type="ORF">NE237_017149</name>
</gene>
<dbReference type="GO" id="GO:0035825">
    <property type="term" value="P:homologous recombination"/>
    <property type="evidence" value="ECO:0007669"/>
    <property type="project" value="UniProtKB-ARBA"/>
</dbReference>
<keyword evidence="3" id="KW-0227">DNA damage</keyword>
<evidence type="ECO:0000256" key="3">
    <source>
        <dbReference type="ARBA" id="ARBA00022763"/>
    </source>
</evidence>
<dbReference type="EMBL" id="JAMYWD010000007">
    <property type="protein sequence ID" value="KAJ4965300.1"/>
    <property type="molecule type" value="Genomic_DNA"/>
</dbReference>